<feature type="domain" description="Response regulatory" evidence="8">
    <location>
        <begin position="487"/>
        <end position="604"/>
    </location>
</feature>
<dbReference type="InterPro" id="IPR036890">
    <property type="entry name" value="HATPase_C_sf"/>
</dbReference>
<feature type="region of interest" description="Disordered" evidence="6">
    <location>
        <begin position="615"/>
        <end position="634"/>
    </location>
</feature>
<dbReference type="InterPro" id="IPR004358">
    <property type="entry name" value="Sig_transdc_His_kin-like_C"/>
</dbReference>
<evidence type="ECO:0000256" key="6">
    <source>
        <dbReference type="SAM" id="MobiDB-lite"/>
    </source>
</evidence>
<dbReference type="OrthoDB" id="9813024at2"/>
<feature type="modified residue" description="4-aspartylphosphate" evidence="4">
    <location>
        <position position="538"/>
    </location>
</feature>
<dbReference type="PROSITE" id="PS50110">
    <property type="entry name" value="RESPONSE_REGULATORY"/>
    <property type="match status" value="2"/>
</dbReference>
<dbReference type="CDD" id="cd00082">
    <property type="entry name" value="HisKA"/>
    <property type="match status" value="1"/>
</dbReference>
<dbReference type="RefSeq" id="WP_078814379.1">
    <property type="nucleotide sequence ID" value="NZ_FUYE01000010.1"/>
</dbReference>
<comment type="catalytic activity">
    <reaction evidence="1">
        <text>ATP + protein L-histidine = ADP + protein N-phospho-L-histidine.</text>
        <dbReference type="EC" id="2.7.13.3"/>
    </reaction>
</comment>
<evidence type="ECO:0000259" key="8">
    <source>
        <dbReference type="PROSITE" id="PS50110"/>
    </source>
</evidence>
<dbReference type="InterPro" id="IPR001789">
    <property type="entry name" value="Sig_transdc_resp-reg_receiver"/>
</dbReference>
<dbReference type="InterPro" id="IPR036097">
    <property type="entry name" value="HisK_dim/P_sf"/>
</dbReference>
<dbReference type="PANTHER" id="PTHR43065">
    <property type="entry name" value="SENSOR HISTIDINE KINASE"/>
    <property type="match status" value="1"/>
</dbReference>
<evidence type="ECO:0000313" key="9">
    <source>
        <dbReference type="EMBL" id="SKB00678.1"/>
    </source>
</evidence>
<keyword evidence="3 4" id="KW-0597">Phosphoprotein</keyword>
<proteinExistence type="predicted"/>
<dbReference type="SMART" id="SM00387">
    <property type="entry name" value="HATPase_c"/>
    <property type="match status" value="1"/>
</dbReference>
<dbReference type="Pfam" id="PF02518">
    <property type="entry name" value="HATPase_c"/>
    <property type="match status" value="1"/>
</dbReference>
<evidence type="ECO:0000256" key="3">
    <source>
        <dbReference type="ARBA" id="ARBA00022553"/>
    </source>
</evidence>
<dbReference type="GO" id="GO:0000155">
    <property type="term" value="F:phosphorelay sensor kinase activity"/>
    <property type="evidence" value="ECO:0007669"/>
    <property type="project" value="InterPro"/>
</dbReference>
<dbReference type="Proteomes" id="UP000190774">
    <property type="component" value="Unassembled WGS sequence"/>
</dbReference>
<dbReference type="SUPFAM" id="SSF47384">
    <property type="entry name" value="Homodimeric domain of signal transducing histidine kinase"/>
    <property type="match status" value="1"/>
</dbReference>
<dbReference type="Gene3D" id="3.40.50.2300">
    <property type="match status" value="2"/>
</dbReference>
<dbReference type="Pfam" id="PF00072">
    <property type="entry name" value="Response_reg"/>
    <property type="match status" value="1"/>
</dbReference>
<dbReference type="EMBL" id="FUYE01000010">
    <property type="protein sequence ID" value="SKB00678.1"/>
    <property type="molecule type" value="Genomic_DNA"/>
</dbReference>
<name>A0A1T4YGG5_9BACT</name>
<evidence type="ECO:0000256" key="1">
    <source>
        <dbReference type="ARBA" id="ARBA00000085"/>
    </source>
</evidence>
<dbReference type="CDD" id="cd00156">
    <property type="entry name" value="REC"/>
    <property type="match status" value="1"/>
</dbReference>
<feature type="modified residue" description="4-aspartylphosphate" evidence="4">
    <location>
        <position position="104"/>
    </location>
</feature>
<dbReference type="PANTHER" id="PTHR43065:SF42">
    <property type="entry name" value="TWO-COMPONENT SENSOR PPRA"/>
    <property type="match status" value="1"/>
</dbReference>
<organism evidence="9 10">
    <name type="scientific">Prosthecobacter debontii</name>
    <dbReference type="NCBI Taxonomy" id="48467"/>
    <lineage>
        <taxon>Bacteria</taxon>
        <taxon>Pseudomonadati</taxon>
        <taxon>Verrucomicrobiota</taxon>
        <taxon>Verrucomicrobiia</taxon>
        <taxon>Verrucomicrobiales</taxon>
        <taxon>Verrucomicrobiaceae</taxon>
        <taxon>Prosthecobacter</taxon>
    </lineage>
</organism>
<evidence type="ECO:0000256" key="4">
    <source>
        <dbReference type="PROSITE-ProRule" id="PRU00169"/>
    </source>
</evidence>
<reference evidence="10" key="1">
    <citation type="submission" date="2017-02" db="EMBL/GenBank/DDBJ databases">
        <authorList>
            <person name="Varghese N."/>
            <person name="Submissions S."/>
        </authorList>
    </citation>
    <scope>NUCLEOTIDE SEQUENCE [LARGE SCALE GENOMIC DNA]</scope>
    <source>
        <strain evidence="10">ATCC 700200</strain>
    </source>
</reference>
<dbReference type="SMART" id="SM00448">
    <property type="entry name" value="REC"/>
    <property type="match status" value="1"/>
</dbReference>
<dbReference type="AlphaFoldDB" id="A0A1T4YGG5"/>
<dbReference type="SUPFAM" id="SSF52172">
    <property type="entry name" value="CheY-like"/>
    <property type="match status" value="2"/>
</dbReference>
<sequence>MNSTYRISDPASDLVAQDPLHVNHRILIVDDNTTIHEDFRKILSPTDFGEADLNMIESAVFGDTQTSRAMPEFELAFAAQGDGAVRLAEMGLQQGRPFALALVDVRMPPGMDGISTIKSLWKIQPDLQVAICTAYADYTWDDIVDHLGISHRLVILKKPFDPIEVIQIANALTCKWAYERESALRQLGMQTRLWDNAKRMEDTYARLRQEHEDRMRLEEDMRKMQKMDALGGLAAGIAHDFNNVLTVIQGHLSMNLMNGDQPPGIAESMGEVLLAARRAADLTKQLLNFTSRDYKAPRPTSLAEELQSEVELLKRTLGNHITLDIKIDEDLPEVMADAGSLGQIVVNLAVNARDAMPKGGQLSITTRRVTVTDLQDARELHPDARPGEFVVVTISDSGCGIPSEVIGQIFDPFYTTKEPGKGTGMGLAMVRGLTRHMGGWVAVSSVVGVGTDFHLYLPVVGESSMLETPLAATKDFDGLLHDVSPCTLLIVDDDTSVCHVMNYVLENQGHTVYQAKDAHEAWQLWRAHRHTINLVITDINLPGDASGFDLGRAILGDDATLPIIFTSGYCPDILGQTTNLQLGINYLPKPFDVLDLLNAVGHALTKGLPKMLTSPQKSSAKVQVPQASSQTTVQ</sequence>
<dbReference type="InterPro" id="IPR003661">
    <property type="entry name" value="HisK_dim/P_dom"/>
</dbReference>
<dbReference type="SMART" id="SM00388">
    <property type="entry name" value="HisKA"/>
    <property type="match status" value="1"/>
</dbReference>
<feature type="domain" description="Histidine kinase" evidence="7">
    <location>
        <begin position="236"/>
        <end position="461"/>
    </location>
</feature>
<dbReference type="Gene3D" id="1.10.287.130">
    <property type="match status" value="1"/>
</dbReference>
<dbReference type="STRING" id="48467.SAMN02745166_03200"/>
<feature type="domain" description="Response regulatory" evidence="8">
    <location>
        <begin position="25"/>
        <end position="173"/>
    </location>
</feature>
<dbReference type="SUPFAM" id="SSF55874">
    <property type="entry name" value="ATPase domain of HSP90 chaperone/DNA topoisomerase II/histidine kinase"/>
    <property type="match status" value="1"/>
</dbReference>
<keyword evidence="5" id="KW-0175">Coiled coil</keyword>
<dbReference type="InterPro" id="IPR005467">
    <property type="entry name" value="His_kinase_dom"/>
</dbReference>
<dbReference type="EC" id="2.7.13.3" evidence="2"/>
<dbReference type="PRINTS" id="PR00344">
    <property type="entry name" value="BCTRLSENSOR"/>
</dbReference>
<evidence type="ECO:0000313" key="10">
    <source>
        <dbReference type="Proteomes" id="UP000190774"/>
    </source>
</evidence>
<evidence type="ECO:0000256" key="5">
    <source>
        <dbReference type="SAM" id="Coils"/>
    </source>
</evidence>
<keyword evidence="10" id="KW-1185">Reference proteome</keyword>
<dbReference type="PROSITE" id="PS50109">
    <property type="entry name" value="HIS_KIN"/>
    <property type="match status" value="1"/>
</dbReference>
<gene>
    <name evidence="9" type="ORF">SAMN02745166_03200</name>
</gene>
<dbReference type="InterPro" id="IPR003594">
    <property type="entry name" value="HATPase_dom"/>
</dbReference>
<accession>A0A1T4YGG5</accession>
<evidence type="ECO:0000256" key="2">
    <source>
        <dbReference type="ARBA" id="ARBA00012438"/>
    </source>
</evidence>
<dbReference type="InterPro" id="IPR011006">
    <property type="entry name" value="CheY-like_superfamily"/>
</dbReference>
<protein>
    <recommendedName>
        <fullName evidence="2">histidine kinase</fullName>
        <ecNumber evidence="2">2.7.13.3</ecNumber>
    </recommendedName>
</protein>
<evidence type="ECO:0000259" key="7">
    <source>
        <dbReference type="PROSITE" id="PS50109"/>
    </source>
</evidence>
<dbReference type="Gene3D" id="3.30.565.10">
    <property type="entry name" value="Histidine kinase-like ATPase, C-terminal domain"/>
    <property type="match status" value="1"/>
</dbReference>
<feature type="coiled-coil region" evidence="5">
    <location>
        <begin position="200"/>
        <end position="227"/>
    </location>
</feature>